<protein>
    <submittedName>
        <fullName evidence="6">Ribosomal protein L15</fullName>
    </submittedName>
</protein>
<dbReference type="Gene3D" id="3.100.10.10">
    <property type="match status" value="1"/>
</dbReference>
<dbReference type="AlphaFoldDB" id="A0A9P8V3W4"/>
<evidence type="ECO:0000256" key="2">
    <source>
        <dbReference type="ARBA" id="ARBA00022980"/>
    </source>
</evidence>
<gene>
    <name evidence="6" type="ORF">F5X68DRAFT_215764</name>
</gene>
<keyword evidence="2 6" id="KW-0689">Ribosomal protein</keyword>
<dbReference type="PANTHER" id="PTHR12934:SF11">
    <property type="entry name" value="LARGE RIBOSOMAL SUBUNIT PROTEIN UL15M"/>
    <property type="match status" value="1"/>
</dbReference>
<dbReference type="Pfam" id="PF00828">
    <property type="entry name" value="Ribosomal_L27A"/>
    <property type="match status" value="1"/>
</dbReference>
<dbReference type="GO" id="GO:0005762">
    <property type="term" value="C:mitochondrial large ribosomal subunit"/>
    <property type="evidence" value="ECO:0007669"/>
    <property type="project" value="TreeGrafter"/>
</dbReference>
<dbReference type="InterPro" id="IPR021131">
    <property type="entry name" value="Ribosomal_uL15/eL18"/>
</dbReference>
<dbReference type="HAMAP" id="MF_01341">
    <property type="entry name" value="Ribosomal_uL15"/>
    <property type="match status" value="1"/>
</dbReference>
<feature type="compositionally biased region" description="Basic residues" evidence="4">
    <location>
        <begin position="70"/>
        <end position="84"/>
    </location>
</feature>
<reference evidence="6" key="1">
    <citation type="journal article" date="2021" name="Nat. Commun.">
        <title>Genetic determinants of endophytism in the Arabidopsis root mycobiome.</title>
        <authorList>
            <person name="Mesny F."/>
            <person name="Miyauchi S."/>
            <person name="Thiergart T."/>
            <person name="Pickel B."/>
            <person name="Atanasova L."/>
            <person name="Karlsson M."/>
            <person name="Huettel B."/>
            <person name="Barry K.W."/>
            <person name="Haridas S."/>
            <person name="Chen C."/>
            <person name="Bauer D."/>
            <person name="Andreopoulos W."/>
            <person name="Pangilinan J."/>
            <person name="LaButti K."/>
            <person name="Riley R."/>
            <person name="Lipzen A."/>
            <person name="Clum A."/>
            <person name="Drula E."/>
            <person name="Henrissat B."/>
            <person name="Kohler A."/>
            <person name="Grigoriev I.V."/>
            <person name="Martin F.M."/>
            <person name="Hacquard S."/>
        </authorList>
    </citation>
    <scope>NUCLEOTIDE SEQUENCE</scope>
    <source>
        <strain evidence="6">MPI-SDFR-AT-0117</strain>
    </source>
</reference>
<evidence type="ECO:0000259" key="5">
    <source>
        <dbReference type="Pfam" id="PF00828"/>
    </source>
</evidence>
<keyword evidence="7" id="KW-1185">Reference proteome</keyword>
<accession>A0A9P8V3W4</accession>
<comment type="caution">
    <text evidence="6">The sequence shown here is derived from an EMBL/GenBank/DDBJ whole genome shotgun (WGS) entry which is preliminary data.</text>
</comment>
<dbReference type="PANTHER" id="PTHR12934">
    <property type="entry name" value="50S RIBOSOMAL PROTEIN L15"/>
    <property type="match status" value="1"/>
</dbReference>
<comment type="similarity">
    <text evidence="1">Belongs to the universal ribosomal protein uL15 family.</text>
</comment>
<evidence type="ECO:0000256" key="4">
    <source>
        <dbReference type="SAM" id="MobiDB-lite"/>
    </source>
</evidence>
<dbReference type="InterPro" id="IPR036227">
    <property type="entry name" value="Ribosomal_uL15/eL18_sf"/>
</dbReference>
<feature type="region of interest" description="Disordered" evidence="4">
    <location>
        <begin position="269"/>
        <end position="298"/>
    </location>
</feature>
<dbReference type="InterPro" id="IPR005749">
    <property type="entry name" value="Ribosomal_uL15_bac-type"/>
</dbReference>
<dbReference type="SUPFAM" id="SSF52080">
    <property type="entry name" value="Ribosomal proteins L15p and L18e"/>
    <property type="match status" value="1"/>
</dbReference>
<organism evidence="6 7">
    <name type="scientific">Plectosphaerella plurivora</name>
    <dbReference type="NCBI Taxonomy" id="936078"/>
    <lineage>
        <taxon>Eukaryota</taxon>
        <taxon>Fungi</taxon>
        <taxon>Dikarya</taxon>
        <taxon>Ascomycota</taxon>
        <taxon>Pezizomycotina</taxon>
        <taxon>Sordariomycetes</taxon>
        <taxon>Hypocreomycetidae</taxon>
        <taxon>Glomerellales</taxon>
        <taxon>Plectosphaerellaceae</taxon>
        <taxon>Plectosphaerella</taxon>
    </lineage>
</organism>
<evidence type="ECO:0000313" key="6">
    <source>
        <dbReference type="EMBL" id="KAH6670333.1"/>
    </source>
</evidence>
<dbReference type="OrthoDB" id="361383at2759"/>
<keyword evidence="3" id="KW-0687">Ribonucleoprotein</keyword>
<evidence type="ECO:0000313" key="7">
    <source>
        <dbReference type="Proteomes" id="UP000770015"/>
    </source>
</evidence>
<feature type="domain" description="Large ribosomal subunit protein uL15/eL18" evidence="5">
    <location>
        <begin position="115"/>
        <end position="190"/>
    </location>
</feature>
<sequence length="298" mass="32602">MPPRLSSLAKPVCCALRQPTATVPSIVSMLASMSIGTRHASILANLRDNAGAYNKRIRVGRGASSGKGKTSGRGHKGQGQHGKVKPWFQGGQTPLVVQRGTKGFENTRAPVMSKVNLDKLQEWIDAGRIDPTKRISINELVESNLIGNPRDGIKVLGRGKEVLRQPIDLLVSRASTSVIEAVEAAGGKVVTRFYTKQSIKNLLAGKSENTDKPLPQGAEHVAEVLARSRKSGFLHRLPDPTSRKDMEYYRDPAHRGYLSHTLKAGESPSLYFKVPTEKPGQVEREKKKRAEKSANAMW</sequence>
<evidence type="ECO:0000256" key="1">
    <source>
        <dbReference type="ARBA" id="ARBA00007320"/>
    </source>
</evidence>
<proteinExistence type="inferred from homology"/>
<dbReference type="Proteomes" id="UP000770015">
    <property type="component" value="Unassembled WGS sequence"/>
</dbReference>
<evidence type="ECO:0000256" key="3">
    <source>
        <dbReference type="ARBA" id="ARBA00023274"/>
    </source>
</evidence>
<name>A0A9P8V3W4_9PEZI</name>
<feature type="region of interest" description="Disordered" evidence="4">
    <location>
        <begin position="57"/>
        <end position="88"/>
    </location>
</feature>
<dbReference type="GO" id="GO:0006412">
    <property type="term" value="P:translation"/>
    <property type="evidence" value="ECO:0007669"/>
    <property type="project" value="InterPro"/>
</dbReference>
<dbReference type="NCBIfam" id="TIGR01071">
    <property type="entry name" value="rplO_bact"/>
    <property type="match status" value="1"/>
</dbReference>
<dbReference type="InterPro" id="IPR030878">
    <property type="entry name" value="Ribosomal_uL15"/>
</dbReference>
<dbReference type="EMBL" id="JAGSXJ010000030">
    <property type="protein sequence ID" value="KAH6670333.1"/>
    <property type="molecule type" value="Genomic_DNA"/>
</dbReference>
<dbReference type="GO" id="GO:0003735">
    <property type="term" value="F:structural constituent of ribosome"/>
    <property type="evidence" value="ECO:0007669"/>
    <property type="project" value="InterPro"/>
</dbReference>